<dbReference type="InterPro" id="IPR001841">
    <property type="entry name" value="Znf_RING"/>
</dbReference>
<dbReference type="InterPro" id="IPR035441">
    <property type="entry name" value="TFIIS/LEDGF_dom_sf"/>
</dbReference>
<dbReference type="Gene3D" id="1.20.930.10">
    <property type="entry name" value="Conserved domain common to transcription factors TFIIS, elongin A, CRSP70"/>
    <property type="match status" value="1"/>
</dbReference>
<dbReference type="RefSeq" id="XP_008866259.1">
    <property type="nucleotide sequence ID" value="XM_008868037.1"/>
</dbReference>
<feature type="region of interest" description="Disordered" evidence="5">
    <location>
        <begin position="512"/>
        <end position="534"/>
    </location>
</feature>
<feature type="compositionally biased region" description="Low complexity" evidence="5">
    <location>
        <begin position="512"/>
        <end position="522"/>
    </location>
</feature>
<dbReference type="GeneID" id="20080998"/>
<dbReference type="SUPFAM" id="SSF57903">
    <property type="entry name" value="FYVE/PHD zinc finger"/>
    <property type="match status" value="1"/>
</dbReference>
<evidence type="ECO:0000259" key="6">
    <source>
        <dbReference type="PROSITE" id="PS50089"/>
    </source>
</evidence>
<dbReference type="InterPro" id="IPR013083">
    <property type="entry name" value="Znf_RING/FYVE/PHD"/>
</dbReference>
<accession>A0A024UF37</accession>
<reference evidence="7" key="1">
    <citation type="submission" date="2013-12" db="EMBL/GenBank/DDBJ databases">
        <title>The Genome Sequence of Aphanomyces invadans NJM9701.</title>
        <authorList>
            <consortium name="The Broad Institute Genomics Platform"/>
            <person name="Russ C."/>
            <person name="Tyler B."/>
            <person name="van West P."/>
            <person name="Dieguez-Uribeondo J."/>
            <person name="Young S.K."/>
            <person name="Zeng Q."/>
            <person name="Gargeya S."/>
            <person name="Fitzgerald M."/>
            <person name="Abouelleil A."/>
            <person name="Alvarado L."/>
            <person name="Chapman S.B."/>
            <person name="Gainer-Dewar J."/>
            <person name="Goldberg J."/>
            <person name="Griggs A."/>
            <person name="Gujja S."/>
            <person name="Hansen M."/>
            <person name="Howarth C."/>
            <person name="Imamovic A."/>
            <person name="Ireland A."/>
            <person name="Larimer J."/>
            <person name="McCowan C."/>
            <person name="Murphy C."/>
            <person name="Pearson M."/>
            <person name="Poon T.W."/>
            <person name="Priest M."/>
            <person name="Roberts A."/>
            <person name="Saif S."/>
            <person name="Shea T."/>
            <person name="Sykes S."/>
            <person name="Wortman J."/>
            <person name="Nusbaum C."/>
            <person name="Birren B."/>
        </authorList>
    </citation>
    <scope>NUCLEOTIDE SEQUENCE [LARGE SCALE GENOMIC DNA]</scope>
    <source>
        <strain evidence="7">NJM9701</strain>
    </source>
</reference>
<keyword evidence="3" id="KW-0862">Zinc</keyword>
<dbReference type="InterPro" id="IPR001965">
    <property type="entry name" value="Znf_PHD"/>
</dbReference>
<feature type="region of interest" description="Disordered" evidence="5">
    <location>
        <begin position="1"/>
        <end position="21"/>
    </location>
</feature>
<evidence type="ECO:0000256" key="1">
    <source>
        <dbReference type="ARBA" id="ARBA00022723"/>
    </source>
</evidence>
<dbReference type="InterPro" id="IPR011011">
    <property type="entry name" value="Znf_FYVE_PHD"/>
</dbReference>
<feature type="domain" description="RING-type" evidence="6">
    <location>
        <begin position="62"/>
        <end position="104"/>
    </location>
</feature>
<sequence>MADVAVDLCEESEDDDNMENFDLPVDVAEEKIGGEDEEKREVPLDDSDEEYGMKLIAWKECCCICIENIESVDTQGFLLKCVHSFHFDCIAQWAKVTNLCPMCKTRFREIVRRDGSGAHVATIKVKDAKQSHANHPSQDIQANGNLFNEYACTLCGNGDNEDVLLICDVDGCEHAAHTYCVPLPAVPAGYWHCSDHVHVTPSRRRRTGLATTLATLRSSSSRRRSAPLPTRRISQLEARLGIRRGQRVALPFENEVLRYTGGASVTQTTPSSRRRRPPQVASAAVTDMRRMQGEAARILQIVSHSNHELLSRPAARRARGANANATQCVGRHDASDEENVREAFLERRKRRIEDIQAILQRSTGAPVTSRQRLNSLSFQDEYNGLRDKMAHAHVLDTSTPVPTAAKLRLVPVVKRFFDPLTPSQQNQVLDWGVLSALKRWVEPIGRDQKLQHPQVINAILKVLGALPITYDRLNESEGLIPVLTALAASDQLDMMNKNAATSLLSRWRALTGPPTAAAPAPTGEREESKPRPPQLRAMAEAAQLTRELPTAGRLAAATQVTSVASLRSEPTLSGTVARRPSLDPLPTKPRVVEHIKSQLYPAYRRGLITKDRFKWVAQHVCQTFMYEASHMSSAVLARDGSLSALAKKRLNDLIDVATTT</sequence>
<dbReference type="eggNOG" id="KOG4430">
    <property type="taxonomic scope" value="Eukaryota"/>
</dbReference>
<name>A0A024UF37_9STRA</name>
<keyword evidence="1" id="KW-0479">Metal-binding</keyword>
<dbReference type="PANTHER" id="PTHR47177:SF3">
    <property type="entry name" value="F18C1.6 PROTEIN"/>
    <property type="match status" value="1"/>
</dbReference>
<evidence type="ECO:0000256" key="2">
    <source>
        <dbReference type="ARBA" id="ARBA00022771"/>
    </source>
</evidence>
<dbReference type="PROSITE" id="PS50089">
    <property type="entry name" value="ZF_RING_2"/>
    <property type="match status" value="1"/>
</dbReference>
<dbReference type="SUPFAM" id="SSF57850">
    <property type="entry name" value="RING/U-box"/>
    <property type="match status" value="1"/>
</dbReference>
<gene>
    <name evidence="7" type="ORF">H310_03948</name>
</gene>
<dbReference type="SMART" id="SM00184">
    <property type="entry name" value="RING"/>
    <property type="match status" value="2"/>
</dbReference>
<dbReference type="STRING" id="157072.A0A024UF37"/>
<feature type="compositionally biased region" description="Acidic residues" evidence="5">
    <location>
        <begin position="8"/>
        <end position="19"/>
    </location>
</feature>
<dbReference type="AlphaFoldDB" id="A0A024UF37"/>
<dbReference type="OrthoDB" id="1630758at2759"/>
<dbReference type="EMBL" id="KI913957">
    <property type="protein sequence ID" value="ETW04820.1"/>
    <property type="molecule type" value="Genomic_DNA"/>
</dbReference>
<dbReference type="SMART" id="SM00249">
    <property type="entry name" value="PHD"/>
    <property type="match status" value="1"/>
</dbReference>
<dbReference type="VEuPathDB" id="FungiDB:H310_03948"/>
<dbReference type="Pfam" id="PF13639">
    <property type="entry name" value="zf-RING_2"/>
    <property type="match status" value="1"/>
</dbReference>
<dbReference type="GO" id="GO:0008270">
    <property type="term" value="F:zinc ion binding"/>
    <property type="evidence" value="ECO:0007669"/>
    <property type="project" value="UniProtKB-KW"/>
</dbReference>
<dbReference type="Gene3D" id="3.30.40.10">
    <property type="entry name" value="Zinc/RING finger domain, C3HC4 (zinc finger)"/>
    <property type="match status" value="2"/>
</dbReference>
<evidence type="ECO:0000256" key="4">
    <source>
        <dbReference type="PROSITE-ProRule" id="PRU00175"/>
    </source>
</evidence>
<keyword evidence="2 4" id="KW-0863">Zinc-finger</keyword>
<evidence type="ECO:0000256" key="3">
    <source>
        <dbReference type="ARBA" id="ARBA00022833"/>
    </source>
</evidence>
<evidence type="ECO:0000313" key="7">
    <source>
        <dbReference type="EMBL" id="ETW04820.1"/>
    </source>
</evidence>
<evidence type="ECO:0000256" key="5">
    <source>
        <dbReference type="SAM" id="MobiDB-lite"/>
    </source>
</evidence>
<protein>
    <recommendedName>
        <fullName evidence="6">RING-type domain-containing protein</fullName>
    </recommendedName>
</protein>
<proteinExistence type="predicted"/>
<dbReference type="PANTHER" id="PTHR47177">
    <property type="entry name" value="F18C1.6 PROTEIN"/>
    <property type="match status" value="1"/>
</dbReference>
<organism evidence="7">
    <name type="scientific">Aphanomyces invadans</name>
    <dbReference type="NCBI Taxonomy" id="157072"/>
    <lineage>
        <taxon>Eukaryota</taxon>
        <taxon>Sar</taxon>
        <taxon>Stramenopiles</taxon>
        <taxon>Oomycota</taxon>
        <taxon>Saprolegniomycetes</taxon>
        <taxon>Saprolegniales</taxon>
        <taxon>Verrucalvaceae</taxon>
        <taxon>Aphanomyces</taxon>
    </lineage>
</organism>